<sequence length="524" mass="55635">MSEQVDSAPADAVAEQAPHVPSDDRVPRATNEVPKTRNRVPALLIAVACAVFGAKLMVISALGSPMPLLDQWDAEASRLYSPYLKGVLSFADLFAPHNEHRIFVARVLALVHLELAGHWDTRLEMIVGAVVHTAAITWLAALLMPLVAPHRRLLFACFVAWLFAIPIGYENELWGFQCQLYLALLFGIATLVGFATAPAFSARWFGALTAAVLGCLSFGVGVAAIVAAGGLVGLQLAADVRKRCGREFVAIAVMVSVAVAMVGWEGTAAASTTTPWAFAEGLCEYGVLTLAGVAPMIWYCRHILDGRPAVSHRAWVALGIGGWLLIQLAMLAYGRGTLIAVRYLDIVLLAYPLGLVAVFALADGARSPRSQRYARRCAAAWMFIVVAAIAALGYCGSLLGAVDWSRSARQQQVNAQAYLETNDIGDLRAGGGHGVVGSLAYPNPQRLARILGDPDVRAILPVEIRPSGADNAWVRSRLWLRGALAGATAGAVGLMLAIGPALLALGVTLLFACGARRSPVTPRR</sequence>
<keyword evidence="2" id="KW-1185">Reference proteome</keyword>
<dbReference type="Proteomes" id="UP000467105">
    <property type="component" value="Chromosome"/>
</dbReference>
<evidence type="ECO:0000313" key="1">
    <source>
        <dbReference type="EMBL" id="BBZ44569.1"/>
    </source>
</evidence>
<dbReference type="RefSeq" id="WP_085269598.1">
    <property type="nucleotide sequence ID" value="NZ_AP022614.1"/>
</dbReference>
<proteinExistence type="predicted"/>
<name>A0A7I7YS81_9MYCO</name>
<dbReference type="OrthoDB" id="177982at2"/>
<dbReference type="AlphaFoldDB" id="A0A7I7YS81"/>
<organism evidence="1 2">
    <name type="scientific">Mycobacterium parmense</name>
    <dbReference type="NCBI Taxonomy" id="185642"/>
    <lineage>
        <taxon>Bacteria</taxon>
        <taxon>Bacillati</taxon>
        <taxon>Actinomycetota</taxon>
        <taxon>Actinomycetes</taxon>
        <taxon>Mycobacteriales</taxon>
        <taxon>Mycobacteriaceae</taxon>
        <taxon>Mycobacterium</taxon>
        <taxon>Mycobacterium simiae complex</taxon>
    </lineage>
</organism>
<protein>
    <submittedName>
        <fullName evidence="1">Uncharacterized protein</fullName>
    </submittedName>
</protein>
<accession>A0A7I7YS81</accession>
<evidence type="ECO:0000313" key="2">
    <source>
        <dbReference type="Proteomes" id="UP000467105"/>
    </source>
</evidence>
<reference evidence="1 2" key="1">
    <citation type="journal article" date="2019" name="Emerg. Microbes Infect.">
        <title>Comprehensive subspecies identification of 175 nontuberculous mycobacteria species based on 7547 genomic profiles.</title>
        <authorList>
            <person name="Matsumoto Y."/>
            <person name="Kinjo T."/>
            <person name="Motooka D."/>
            <person name="Nabeya D."/>
            <person name="Jung N."/>
            <person name="Uechi K."/>
            <person name="Horii T."/>
            <person name="Iida T."/>
            <person name="Fujita J."/>
            <person name="Nakamura S."/>
        </authorList>
    </citation>
    <scope>NUCLEOTIDE SEQUENCE [LARGE SCALE GENOMIC DNA]</scope>
    <source>
        <strain evidence="1 2">JCM 14742</strain>
    </source>
</reference>
<dbReference type="EMBL" id="AP022614">
    <property type="protein sequence ID" value="BBZ44569.1"/>
    <property type="molecule type" value="Genomic_DNA"/>
</dbReference>
<gene>
    <name evidence="1" type="ORF">MPRM_18500</name>
</gene>